<proteinExistence type="predicted"/>
<dbReference type="EMBL" id="BARS01001871">
    <property type="protein sequence ID" value="GAF77517.1"/>
    <property type="molecule type" value="Genomic_DNA"/>
</dbReference>
<comment type="caution">
    <text evidence="1">The sequence shown here is derived from an EMBL/GenBank/DDBJ whole genome shotgun (WGS) entry which is preliminary data.</text>
</comment>
<name>X0SNU6_9ZZZZ</name>
<reference evidence="1" key="1">
    <citation type="journal article" date="2014" name="Front. Microbiol.">
        <title>High frequency of phylogenetically diverse reductive dehalogenase-homologous genes in deep subseafloor sedimentary metagenomes.</title>
        <authorList>
            <person name="Kawai M."/>
            <person name="Futagami T."/>
            <person name="Toyoda A."/>
            <person name="Takaki Y."/>
            <person name="Nishi S."/>
            <person name="Hori S."/>
            <person name="Arai W."/>
            <person name="Tsubouchi T."/>
            <person name="Morono Y."/>
            <person name="Uchiyama I."/>
            <person name="Ito T."/>
            <person name="Fujiyama A."/>
            <person name="Inagaki F."/>
            <person name="Takami H."/>
        </authorList>
    </citation>
    <scope>NUCLEOTIDE SEQUENCE</scope>
    <source>
        <strain evidence="1">Expedition CK06-06</strain>
    </source>
</reference>
<accession>X0SNU6</accession>
<gene>
    <name evidence="1" type="ORF">S01H1_03431</name>
</gene>
<feature type="non-terminal residue" evidence="1">
    <location>
        <position position="1"/>
    </location>
</feature>
<organism evidence="1">
    <name type="scientific">marine sediment metagenome</name>
    <dbReference type="NCBI Taxonomy" id="412755"/>
    <lineage>
        <taxon>unclassified sequences</taxon>
        <taxon>metagenomes</taxon>
        <taxon>ecological metagenomes</taxon>
    </lineage>
</organism>
<sequence>NVIAVKNIASGSFDWVRDNALTDLPVGRALFEIQLKSDTDSSFVHVTAADLIW</sequence>
<protein>
    <submittedName>
        <fullName evidence="1">Uncharacterized protein</fullName>
    </submittedName>
</protein>
<dbReference type="AlphaFoldDB" id="X0SNU6"/>
<evidence type="ECO:0000313" key="1">
    <source>
        <dbReference type="EMBL" id="GAF77517.1"/>
    </source>
</evidence>